<name>A0A6C0K653_9ZZZZ</name>
<proteinExistence type="predicted"/>
<accession>A0A6C0K653</accession>
<dbReference type="AlphaFoldDB" id="A0A6C0K653"/>
<reference evidence="1" key="1">
    <citation type="journal article" date="2020" name="Nature">
        <title>Giant virus diversity and host interactions through global metagenomics.</title>
        <authorList>
            <person name="Schulz F."/>
            <person name="Roux S."/>
            <person name="Paez-Espino D."/>
            <person name="Jungbluth S."/>
            <person name="Walsh D.A."/>
            <person name="Denef V.J."/>
            <person name="McMahon K.D."/>
            <person name="Konstantinidis K.T."/>
            <person name="Eloe-Fadrosh E.A."/>
            <person name="Kyrpides N.C."/>
            <person name="Woyke T."/>
        </authorList>
    </citation>
    <scope>NUCLEOTIDE SEQUENCE</scope>
    <source>
        <strain evidence="1">GVMAG-S-1101172-89</strain>
    </source>
</reference>
<sequence length="144" mass="15201">MDPSDILRRTQTRTIWNDYRAQKLQTQTTTFVAAAMGSGTTLDVTSVISGTLSVGFEFVVSETTHTVTAFVTGNGLTGTYTITPSLTLTSATTLTGSSCPPANCVALNTGCGVINYPSYEQRQAVAEGRMNCKTCSNNTGPPCQ</sequence>
<protein>
    <submittedName>
        <fullName evidence="1">Uncharacterized protein</fullName>
    </submittedName>
</protein>
<organism evidence="1">
    <name type="scientific">viral metagenome</name>
    <dbReference type="NCBI Taxonomy" id="1070528"/>
    <lineage>
        <taxon>unclassified sequences</taxon>
        <taxon>metagenomes</taxon>
        <taxon>organismal metagenomes</taxon>
    </lineage>
</organism>
<evidence type="ECO:0000313" key="1">
    <source>
        <dbReference type="EMBL" id="QHU12923.1"/>
    </source>
</evidence>
<dbReference type="EMBL" id="MN740811">
    <property type="protein sequence ID" value="QHU12923.1"/>
    <property type="molecule type" value="Genomic_DNA"/>
</dbReference>